<evidence type="ECO:0000313" key="6">
    <source>
        <dbReference type="Proteomes" id="UP000197019"/>
    </source>
</evidence>
<keyword evidence="4" id="KW-0255">Endonuclease</keyword>
<dbReference type="InterPro" id="IPR000305">
    <property type="entry name" value="GIY-YIG_endonuc"/>
</dbReference>
<dbReference type="GO" id="GO:0004519">
    <property type="term" value="F:endonuclease activity"/>
    <property type="evidence" value="ECO:0007669"/>
    <property type="project" value="UniProtKB-KW"/>
</dbReference>
<dbReference type="EMBL" id="CP022129">
    <property type="protein sequence ID" value="ASF46837.1"/>
    <property type="molecule type" value="Genomic_DNA"/>
</dbReference>
<feature type="compositionally biased region" description="Basic and acidic residues" evidence="2">
    <location>
        <begin position="88"/>
        <end position="101"/>
    </location>
</feature>
<name>A0A1Z4BZX1_9GAMM</name>
<dbReference type="RefSeq" id="WP_088619709.1">
    <property type="nucleotide sequence ID" value="NZ_CP022129.1"/>
</dbReference>
<keyword evidence="6" id="KW-1185">Reference proteome</keyword>
<dbReference type="InterPro" id="IPR050190">
    <property type="entry name" value="UPF0213_domain"/>
</dbReference>
<dbReference type="Pfam" id="PF01541">
    <property type="entry name" value="GIY-YIG"/>
    <property type="match status" value="1"/>
</dbReference>
<dbReference type="Proteomes" id="UP000237423">
    <property type="component" value="Unassembled WGS sequence"/>
</dbReference>
<evidence type="ECO:0000313" key="5">
    <source>
        <dbReference type="EMBL" id="POZ53649.1"/>
    </source>
</evidence>
<dbReference type="AlphaFoldDB" id="A0A1Z4BZX1"/>
<gene>
    <name evidence="5" type="ORF">AADEFJLK_00685</name>
    <name evidence="4" type="ORF">CEK71_12535</name>
</gene>
<sequence>MNWSVYIILCSDDSLYTGITTDVPRRFTQHANRQGAKYFRGRHPKQLLYVEHNHNRSSASRRESMIKKLSRMEKWQLIQSGATQPASDSEKLPQDGEKNDF</sequence>
<accession>A0A1Z4BZX1</accession>
<evidence type="ECO:0000256" key="2">
    <source>
        <dbReference type="SAM" id="MobiDB-lite"/>
    </source>
</evidence>
<organism evidence="4 6">
    <name type="scientific">Methylovulum psychrotolerans</name>
    <dbReference type="NCBI Taxonomy" id="1704499"/>
    <lineage>
        <taxon>Bacteria</taxon>
        <taxon>Pseudomonadati</taxon>
        <taxon>Pseudomonadota</taxon>
        <taxon>Gammaproteobacteria</taxon>
        <taxon>Methylococcales</taxon>
        <taxon>Methylococcaceae</taxon>
        <taxon>Methylovulum</taxon>
    </lineage>
</organism>
<dbReference type="PANTHER" id="PTHR34477:SF1">
    <property type="entry name" value="UPF0213 PROTEIN YHBQ"/>
    <property type="match status" value="1"/>
</dbReference>
<dbReference type="KEGG" id="mpsy:CEK71_12535"/>
<keyword evidence="4" id="KW-0540">Nuclease</keyword>
<protein>
    <submittedName>
        <fullName evidence="4">Endonuclease</fullName>
    </submittedName>
    <submittedName>
        <fullName evidence="5">GIY-YIG nuclease family protein</fullName>
    </submittedName>
</protein>
<dbReference type="Proteomes" id="UP000197019">
    <property type="component" value="Chromosome"/>
</dbReference>
<proteinExistence type="inferred from homology"/>
<feature type="region of interest" description="Disordered" evidence="2">
    <location>
        <begin position="79"/>
        <end position="101"/>
    </location>
</feature>
<keyword evidence="4" id="KW-0378">Hydrolase</keyword>
<evidence type="ECO:0000313" key="7">
    <source>
        <dbReference type="Proteomes" id="UP000237423"/>
    </source>
</evidence>
<dbReference type="OrthoDB" id="9797095at2"/>
<reference evidence="4 6" key="1">
    <citation type="submission" date="2017-06" db="EMBL/GenBank/DDBJ databases">
        <title>Genome Sequencing of the methanotroph Methylovulum psychrotolerants str. HV10-M2 isolated from a high-altitude environment.</title>
        <authorList>
            <person name="Mateos-Rivera A."/>
        </authorList>
    </citation>
    <scope>NUCLEOTIDE SEQUENCE [LARGE SCALE GENOMIC DNA]</scope>
    <source>
        <strain evidence="4 6">HV10_M2</strain>
    </source>
</reference>
<dbReference type="EMBL" id="PGFZ01000001">
    <property type="protein sequence ID" value="POZ53649.1"/>
    <property type="molecule type" value="Genomic_DNA"/>
</dbReference>
<dbReference type="CDD" id="cd10456">
    <property type="entry name" value="GIY-YIG_UPF0213"/>
    <property type="match status" value="1"/>
</dbReference>
<evidence type="ECO:0000313" key="4">
    <source>
        <dbReference type="EMBL" id="ASF46837.1"/>
    </source>
</evidence>
<dbReference type="PANTHER" id="PTHR34477">
    <property type="entry name" value="UPF0213 PROTEIN YHBQ"/>
    <property type="match status" value="1"/>
</dbReference>
<feature type="domain" description="GIY-YIG" evidence="3">
    <location>
        <begin position="1"/>
        <end position="76"/>
    </location>
</feature>
<evidence type="ECO:0000259" key="3">
    <source>
        <dbReference type="PROSITE" id="PS50164"/>
    </source>
</evidence>
<dbReference type="SUPFAM" id="SSF82771">
    <property type="entry name" value="GIY-YIG endonuclease"/>
    <property type="match status" value="1"/>
</dbReference>
<dbReference type="PROSITE" id="PS50164">
    <property type="entry name" value="GIY_YIG"/>
    <property type="match status" value="1"/>
</dbReference>
<comment type="similarity">
    <text evidence="1">Belongs to the UPF0213 family.</text>
</comment>
<dbReference type="Gene3D" id="3.40.1440.10">
    <property type="entry name" value="GIY-YIG endonuclease"/>
    <property type="match status" value="1"/>
</dbReference>
<evidence type="ECO:0000256" key="1">
    <source>
        <dbReference type="ARBA" id="ARBA00007435"/>
    </source>
</evidence>
<reference evidence="5 7" key="2">
    <citation type="submission" date="2017-11" db="EMBL/GenBank/DDBJ databases">
        <title>Draft Genome Sequence of Methylobacter psychrotolerans Sph1T, an Obligate Methanotroph from Low-Temperature Environments.</title>
        <authorList>
            <person name="Oshkin I.Y."/>
            <person name="Miroshnikov K."/>
            <person name="Belova S.E."/>
            <person name="Korzhenkov A."/>
            <person name="Toshchakov S.V."/>
            <person name="Dedysh S.N."/>
        </authorList>
    </citation>
    <scope>NUCLEOTIDE SEQUENCE [LARGE SCALE GENOMIC DNA]</scope>
    <source>
        <strain evidence="5 7">Sph1</strain>
    </source>
</reference>
<dbReference type="InterPro" id="IPR035901">
    <property type="entry name" value="GIY-YIG_endonuc_sf"/>
</dbReference>